<protein>
    <recommendedName>
        <fullName evidence="5">HTH lysR-type domain-containing protein</fullName>
    </recommendedName>
</protein>
<gene>
    <name evidence="6" type="ORF">RD110_22475</name>
</gene>
<evidence type="ECO:0000256" key="1">
    <source>
        <dbReference type="ARBA" id="ARBA00009437"/>
    </source>
</evidence>
<evidence type="ECO:0000256" key="2">
    <source>
        <dbReference type="ARBA" id="ARBA00023015"/>
    </source>
</evidence>
<dbReference type="InterPro" id="IPR050950">
    <property type="entry name" value="HTH-type_LysR_regulators"/>
</dbReference>
<dbReference type="Gene3D" id="3.40.190.10">
    <property type="entry name" value="Periplasmic binding protein-like II"/>
    <property type="match status" value="2"/>
</dbReference>
<keyword evidence="3" id="KW-0238">DNA-binding</keyword>
<dbReference type="PROSITE" id="PS50931">
    <property type="entry name" value="HTH_LYSR"/>
    <property type="match status" value="1"/>
</dbReference>
<dbReference type="GO" id="GO:0003677">
    <property type="term" value="F:DNA binding"/>
    <property type="evidence" value="ECO:0007669"/>
    <property type="project" value="UniProtKB-KW"/>
</dbReference>
<dbReference type="GO" id="GO:0003700">
    <property type="term" value="F:DNA-binding transcription factor activity"/>
    <property type="evidence" value="ECO:0007669"/>
    <property type="project" value="InterPro"/>
</dbReference>
<evidence type="ECO:0000256" key="3">
    <source>
        <dbReference type="ARBA" id="ARBA00023125"/>
    </source>
</evidence>
<keyword evidence="2" id="KW-0805">Transcription regulation</keyword>
<dbReference type="KEGG" id="rhy:RD110_22475"/>
<evidence type="ECO:0000313" key="7">
    <source>
        <dbReference type="Proteomes" id="UP000186609"/>
    </source>
</evidence>
<dbReference type="Gene3D" id="1.10.10.10">
    <property type="entry name" value="Winged helix-like DNA-binding domain superfamily/Winged helix DNA-binding domain"/>
    <property type="match status" value="1"/>
</dbReference>
<dbReference type="RefSeq" id="WP_076202134.1">
    <property type="nucleotide sequence ID" value="NZ_CP019236.1"/>
</dbReference>
<dbReference type="GO" id="GO:0005829">
    <property type="term" value="C:cytosol"/>
    <property type="evidence" value="ECO:0007669"/>
    <property type="project" value="TreeGrafter"/>
</dbReference>
<dbReference type="AlphaFoldDB" id="A0A1P8K119"/>
<dbReference type="InterPro" id="IPR000847">
    <property type="entry name" value="LysR_HTH_N"/>
</dbReference>
<dbReference type="InterPro" id="IPR036388">
    <property type="entry name" value="WH-like_DNA-bd_sf"/>
</dbReference>
<name>A0A1P8K119_9BURK</name>
<reference evidence="6 7" key="1">
    <citation type="submission" date="2017-01" db="EMBL/GenBank/DDBJ databases">
        <authorList>
            <person name="Mah S.A."/>
            <person name="Swanson W.J."/>
            <person name="Moy G.W."/>
            <person name="Vacquier V.D."/>
        </authorList>
    </citation>
    <scope>NUCLEOTIDE SEQUENCE [LARGE SCALE GENOMIC DNA]</scope>
    <source>
        <strain evidence="6 7">DCY110</strain>
    </source>
</reference>
<dbReference type="SUPFAM" id="SSF46785">
    <property type="entry name" value="Winged helix' DNA-binding domain"/>
    <property type="match status" value="1"/>
</dbReference>
<dbReference type="Pfam" id="PF00126">
    <property type="entry name" value="HTH_1"/>
    <property type="match status" value="1"/>
</dbReference>
<evidence type="ECO:0000256" key="4">
    <source>
        <dbReference type="ARBA" id="ARBA00023163"/>
    </source>
</evidence>
<dbReference type="CDD" id="cd05466">
    <property type="entry name" value="PBP2_LTTR_substrate"/>
    <property type="match status" value="1"/>
</dbReference>
<organism evidence="6 7">
    <name type="scientific">Rhodoferax koreensis</name>
    <dbReference type="NCBI Taxonomy" id="1842727"/>
    <lineage>
        <taxon>Bacteria</taxon>
        <taxon>Pseudomonadati</taxon>
        <taxon>Pseudomonadota</taxon>
        <taxon>Betaproteobacteria</taxon>
        <taxon>Burkholderiales</taxon>
        <taxon>Comamonadaceae</taxon>
        <taxon>Rhodoferax</taxon>
    </lineage>
</organism>
<dbReference type="InterPro" id="IPR005119">
    <property type="entry name" value="LysR_subst-bd"/>
</dbReference>
<dbReference type="InterPro" id="IPR036390">
    <property type="entry name" value="WH_DNA-bd_sf"/>
</dbReference>
<dbReference type="PANTHER" id="PTHR30419">
    <property type="entry name" value="HTH-TYPE TRANSCRIPTIONAL REGULATOR YBHD"/>
    <property type="match status" value="1"/>
</dbReference>
<dbReference type="Pfam" id="PF03466">
    <property type="entry name" value="LysR_substrate"/>
    <property type="match status" value="1"/>
</dbReference>
<dbReference type="OrthoDB" id="8806341at2"/>
<keyword evidence="7" id="KW-1185">Reference proteome</keyword>
<dbReference type="SUPFAM" id="SSF53850">
    <property type="entry name" value="Periplasmic binding protein-like II"/>
    <property type="match status" value="1"/>
</dbReference>
<comment type="similarity">
    <text evidence="1">Belongs to the LysR transcriptional regulatory family.</text>
</comment>
<proteinExistence type="inferred from homology"/>
<dbReference type="EMBL" id="CP019236">
    <property type="protein sequence ID" value="APW39631.1"/>
    <property type="molecule type" value="Genomic_DNA"/>
</dbReference>
<dbReference type="PANTHER" id="PTHR30419:SF8">
    <property type="entry name" value="NITROGEN ASSIMILATION TRANSCRIPTIONAL ACTIVATOR-RELATED"/>
    <property type="match status" value="1"/>
</dbReference>
<keyword evidence="4" id="KW-0804">Transcription</keyword>
<feature type="domain" description="HTH lysR-type" evidence="5">
    <location>
        <begin position="12"/>
        <end position="69"/>
    </location>
</feature>
<dbReference type="STRING" id="1842727.RD110_22475"/>
<evidence type="ECO:0000259" key="5">
    <source>
        <dbReference type="PROSITE" id="PS50931"/>
    </source>
</evidence>
<sequence length="338" mass="36510">MKNASQRLTAALRLRQFELICTLSDTGNMRAAAQRLHITTAAVSKGLHEIESLFGVEMFHRLPRGVVPTATGALIVQRARVMLNEVAALSDEIAASDPGANDVLKIGAPPFIAWTLIPRLLSDMAAEGRNPRVSIVEGRLADIGRQLEAGEIDVLVTMNSPSELGGLKPDGFVIEQIGLESWTVVCAPTHPLALAPQGPTRTWADLASEKWVLPPRPTNSRMMLDHVFAQHGLRQVIPHLEAMNAITHLQLAQQGLGITLAASSVVAERLQSGSLVEIAVEDPPPPVPIVLVYRLKAAYKGNLAALCASAQRLRNEATSVVRKESADIRKFSSRKSRP</sequence>
<dbReference type="Proteomes" id="UP000186609">
    <property type="component" value="Chromosome"/>
</dbReference>
<evidence type="ECO:0000313" key="6">
    <source>
        <dbReference type="EMBL" id="APW39631.1"/>
    </source>
</evidence>
<accession>A0A1P8K119</accession>